<dbReference type="FunFam" id="3.40.50.1980:FF:000026">
    <property type="entry name" value="Histidinol dehydrogenase"/>
    <property type="match status" value="1"/>
</dbReference>
<keyword evidence="8" id="KW-0028">Amino-acid biosynthesis</keyword>
<comment type="cofactor">
    <cofactor evidence="8 13">
        <name>Zn(2+)</name>
        <dbReference type="ChEBI" id="CHEBI:29105"/>
    </cofactor>
    <text evidence="8 13">Binds 1 zinc ion per subunit.</text>
</comment>
<dbReference type="GO" id="GO:0000105">
    <property type="term" value="P:L-histidine biosynthetic process"/>
    <property type="evidence" value="ECO:0007669"/>
    <property type="project" value="UniProtKB-UniRule"/>
</dbReference>
<protein>
    <recommendedName>
        <fullName evidence="3 8">Histidinol dehydrogenase</fullName>
        <shortName evidence="8">HDH</shortName>
        <ecNumber evidence="3 8">1.1.1.23</ecNumber>
    </recommendedName>
</protein>
<dbReference type="GO" id="GO:0051287">
    <property type="term" value="F:NAD binding"/>
    <property type="evidence" value="ECO:0007669"/>
    <property type="project" value="InterPro"/>
</dbReference>
<dbReference type="Pfam" id="PF00815">
    <property type="entry name" value="Histidinol_dh"/>
    <property type="match status" value="1"/>
</dbReference>
<evidence type="ECO:0000256" key="9">
    <source>
        <dbReference type="PIRNR" id="PIRNR000099"/>
    </source>
</evidence>
<feature type="binding site" evidence="8 11">
    <location>
        <position position="186"/>
    </location>
    <ligand>
        <name>NAD(+)</name>
        <dbReference type="ChEBI" id="CHEBI:57540"/>
    </ligand>
</feature>
<keyword evidence="5 8" id="KW-0862">Zinc</keyword>
<feature type="binding site" evidence="8 13">
    <location>
        <position position="257"/>
    </location>
    <ligand>
        <name>Zn(2+)</name>
        <dbReference type="ChEBI" id="CHEBI:29105"/>
    </ligand>
</feature>
<keyword evidence="4 8" id="KW-0479">Metal-binding</keyword>
<dbReference type="InterPro" id="IPR001692">
    <property type="entry name" value="Histidinol_DH_CS"/>
</dbReference>
<dbReference type="Gene3D" id="3.40.50.1980">
    <property type="entry name" value="Nitrogenase molybdenum iron protein domain"/>
    <property type="match status" value="2"/>
</dbReference>
<dbReference type="RefSeq" id="WP_184663887.1">
    <property type="nucleotide sequence ID" value="NZ_JACHHB010000006.1"/>
</dbReference>
<feature type="binding site" evidence="8 12">
    <location>
        <position position="257"/>
    </location>
    <ligand>
        <name>substrate</name>
    </ligand>
</feature>
<keyword evidence="16" id="KW-1185">Reference proteome</keyword>
<dbReference type="InterPro" id="IPR016161">
    <property type="entry name" value="Ald_DH/histidinol_DH"/>
</dbReference>
<feature type="binding site" evidence="8 13">
    <location>
        <position position="254"/>
    </location>
    <ligand>
        <name>Zn(2+)</name>
        <dbReference type="ChEBI" id="CHEBI:29105"/>
    </ligand>
</feature>
<dbReference type="PROSITE" id="PS00611">
    <property type="entry name" value="HISOL_DEHYDROGENASE"/>
    <property type="match status" value="1"/>
</dbReference>
<dbReference type="GO" id="GO:0008270">
    <property type="term" value="F:zinc ion binding"/>
    <property type="evidence" value="ECO:0007669"/>
    <property type="project" value="UniProtKB-UniRule"/>
</dbReference>
<comment type="similarity">
    <text evidence="2 8 9 14">Belongs to the histidinol dehydrogenase family.</text>
</comment>
<dbReference type="PANTHER" id="PTHR21256">
    <property type="entry name" value="HISTIDINOL DEHYDROGENASE HDH"/>
    <property type="match status" value="1"/>
</dbReference>
<evidence type="ECO:0000256" key="5">
    <source>
        <dbReference type="ARBA" id="ARBA00022833"/>
    </source>
</evidence>
<dbReference type="AlphaFoldDB" id="A0A840QPU8"/>
<dbReference type="Proteomes" id="UP000551878">
    <property type="component" value="Unassembled WGS sequence"/>
</dbReference>
<dbReference type="UniPathway" id="UPA00031">
    <property type="reaction ID" value="UER00014"/>
</dbReference>
<evidence type="ECO:0000256" key="13">
    <source>
        <dbReference type="PIRSR" id="PIRSR000099-4"/>
    </source>
</evidence>
<feature type="binding site" evidence="8 12">
    <location>
        <position position="254"/>
    </location>
    <ligand>
        <name>substrate</name>
    </ligand>
</feature>
<feature type="binding site" evidence="8 12">
    <location>
        <position position="356"/>
    </location>
    <ligand>
        <name>substrate</name>
    </ligand>
</feature>
<proteinExistence type="inferred from homology"/>
<evidence type="ECO:0000256" key="11">
    <source>
        <dbReference type="PIRSR" id="PIRSR000099-2"/>
    </source>
</evidence>
<dbReference type="PANTHER" id="PTHR21256:SF2">
    <property type="entry name" value="HISTIDINE BIOSYNTHESIS TRIFUNCTIONAL PROTEIN"/>
    <property type="match status" value="1"/>
</dbReference>
<dbReference type="InterPro" id="IPR012131">
    <property type="entry name" value="Hstdl_DH"/>
</dbReference>
<feature type="binding site" evidence="8 12">
    <location>
        <position position="415"/>
    </location>
    <ligand>
        <name>substrate</name>
    </ligand>
</feature>
<evidence type="ECO:0000256" key="6">
    <source>
        <dbReference type="ARBA" id="ARBA00023002"/>
    </source>
</evidence>
<feature type="binding site" evidence="8 11">
    <location>
        <position position="209"/>
    </location>
    <ligand>
        <name>NAD(+)</name>
        <dbReference type="ChEBI" id="CHEBI:57540"/>
    </ligand>
</feature>
<dbReference type="PRINTS" id="PR00083">
    <property type="entry name" value="HOLDHDRGNASE"/>
</dbReference>
<dbReference type="GO" id="GO:0005829">
    <property type="term" value="C:cytosol"/>
    <property type="evidence" value="ECO:0007669"/>
    <property type="project" value="TreeGrafter"/>
</dbReference>
<feature type="binding site" evidence="8 13">
    <location>
        <position position="356"/>
    </location>
    <ligand>
        <name>Zn(2+)</name>
        <dbReference type="ChEBI" id="CHEBI:29105"/>
    </ligand>
</feature>
<dbReference type="InterPro" id="IPR022695">
    <property type="entry name" value="Histidinol_DH_monofunct"/>
</dbReference>
<dbReference type="NCBIfam" id="TIGR00069">
    <property type="entry name" value="hisD"/>
    <property type="match status" value="1"/>
</dbReference>
<organism evidence="15 16">
    <name type="scientific">Texcoconibacillus texcoconensis</name>
    <dbReference type="NCBI Taxonomy" id="1095777"/>
    <lineage>
        <taxon>Bacteria</taxon>
        <taxon>Bacillati</taxon>
        <taxon>Bacillota</taxon>
        <taxon>Bacilli</taxon>
        <taxon>Bacillales</taxon>
        <taxon>Bacillaceae</taxon>
        <taxon>Texcoconibacillus</taxon>
    </lineage>
</organism>
<evidence type="ECO:0000256" key="3">
    <source>
        <dbReference type="ARBA" id="ARBA00012965"/>
    </source>
</evidence>
<dbReference type="GO" id="GO:0004399">
    <property type="term" value="F:histidinol dehydrogenase activity"/>
    <property type="evidence" value="ECO:0007669"/>
    <property type="project" value="UniProtKB-UniRule"/>
</dbReference>
<evidence type="ECO:0000256" key="2">
    <source>
        <dbReference type="ARBA" id="ARBA00010178"/>
    </source>
</evidence>
<evidence type="ECO:0000256" key="1">
    <source>
        <dbReference type="ARBA" id="ARBA00003850"/>
    </source>
</evidence>
<evidence type="ECO:0000256" key="10">
    <source>
        <dbReference type="PIRSR" id="PIRSR000099-1"/>
    </source>
</evidence>
<dbReference type="EC" id="1.1.1.23" evidence="3 8"/>
<feature type="binding site" evidence="8 11">
    <location>
        <position position="124"/>
    </location>
    <ligand>
        <name>NAD(+)</name>
        <dbReference type="ChEBI" id="CHEBI:57540"/>
    </ligand>
</feature>
<reference evidence="15 16" key="1">
    <citation type="submission" date="2020-08" db="EMBL/GenBank/DDBJ databases">
        <title>Genomic Encyclopedia of Type Strains, Phase IV (KMG-IV): sequencing the most valuable type-strain genomes for metagenomic binning, comparative biology and taxonomic classification.</title>
        <authorList>
            <person name="Goeker M."/>
        </authorList>
    </citation>
    <scope>NUCLEOTIDE SEQUENCE [LARGE SCALE GENOMIC DNA]</scope>
    <source>
        <strain evidence="15 16">DSM 24696</strain>
    </source>
</reference>
<comment type="pathway">
    <text evidence="8">Amino-acid biosynthesis; L-histidine biosynthesis; L-histidine from 5-phospho-alpha-D-ribose 1-diphosphate: step 9/9.</text>
</comment>
<keyword evidence="6 8" id="KW-0560">Oxidoreductase</keyword>
<evidence type="ECO:0000256" key="7">
    <source>
        <dbReference type="ARBA" id="ARBA00049489"/>
    </source>
</evidence>
<accession>A0A840QPU8</accession>
<evidence type="ECO:0000313" key="16">
    <source>
        <dbReference type="Proteomes" id="UP000551878"/>
    </source>
</evidence>
<keyword evidence="8 11" id="KW-0520">NAD</keyword>
<keyword evidence="8" id="KW-0368">Histidine biosynthesis</keyword>
<sequence>MSRLKVVQVDDQVTLKRSVDEGTDEQWQAVQSILQDVQKRGDKAVADYTDKFDGVRPSPVQVSGEEVERAYENFATADLQIIRDAIANLRDFHERQVQQSWFTTKQDGTLLGQKVTPLDAAGVYVPGGTAIYPSSILMNVIPAQVAGVERIAMVSPPDEKGCLADSVLVTAAELGVKEIYKIGGAQAIGALAYGTETIDPVDKIVGPGNIFVALAKRAVFGTVDIDMIAGPSEIVVLADESAKPTYIAADLLSQAEHDPMSSAVLVTSSKRLAEEVAEEVDRQLETLPRRDVAEASIKNYGAAYVTSTWQEAIDTVNTLAPEHLEIMTNDPMKELGSIRHAGAIFLGEHSSEPVGDYFAGPNHVLPTNGTARFSSPLNVEDFTKKSSVISYSQEAIQNNGEAIARFARLEGLDAHARAVEKRLGDQDE</sequence>
<feature type="binding site" evidence="8 12">
    <location>
        <position position="232"/>
    </location>
    <ligand>
        <name>substrate</name>
    </ligand>
</feature>
<dbReference type="PIRSF" id="PIRSF000099">
    <property type="entry name" value="Histidinol_dh"/>
    <property type="match status" value="1"/>
</dbReference>
<evidence type="ECO:0000256" key="12">
    <source>
        <dbReference type="PIRSR" id="PIRSR000099-3"/>
    </source>
</evidence>
<evidence type="ECO:0000256" key="4">
    <source>
        <dbReference type="ARBA" id="ARBA00022723"/>
    </source>
</evidence>
<feature type="binding site" evidence="8 12">
    <location>
        <position position="323"/>
    </location>
    <ligand>
        <name>substrate</name>
    </ligand>
</feature>
<comment type="caution">
    <text evidence="15">The sequence shown here is derived from an EMBL/GenBank/DDBJ whole genome shotgun (WGS) entry which is preliminary data.</text>
</comment>
<dbReference type="SUPFAM" id="SSF53720">
    <property type="entry name" value="ALDH-like"/>
    <property type="match status" value="1"/>
</dbReference>
<evidence type="ECO:0000256" key="8">
    <source>
        <dbReference type="HAMAP-Rule" id="MF_01024"/>
    </source>
</evidence>
<evidence type="ECO:0000256" key="14">
    <source>
        <dbReference type="RuleBase" id="RU004175"/>
    </source>
</evidence>
<feature type="binding site" evidence="8 13">
    <location>
        <position position="415"/>
    </location>
    <ligand>
        <name>Zn(2+)</name>
        <dbReference type="ChEBI" id="CHEBI:29105"/>
    </ligand>
</feature>
<dbReference type="FunFam" id="3.40.50.1980:FF:000001">
    <property type="entry name" value="Histidinol dehydrogenase"/>
    <property type="match status" value="1"/>
</dbReference>
<feature type="active site" description="Proton acceptor" evidence="8 10">
    <location>
        <position position="322"/>
    </location>
</feature>
<dbReference type="EMBL" id="JACHHB010000006">
    <property type="protein sequence ID" value="MBB5173442.1"/>
    <property type="molecule type" value="Genomic_DNA"/>
</dbReference>
<dbReference type="HAMAP" id="MF_01024">
    <property type="entry name" value="HisD"/>
    <property type="match status" value="1"/>
</dbReference>
<feature type="active site" description="Proton acceptor" evidence="8 10">
    <location>
        <position position="323"/>
    </location>
</feature>
<comment type="function">
    <text evidence="1 8">Catalyzes the sequential NAD-dependent oxidations of L-histidinol to L-histidinaldehyde and then to L-histidine.</text>
</comment>
<dbReference type="Gene3D" id="1.20.5.1300">
    <property type="match status" value="1"/>
</dbReference>
<feature type="binding site" evidence="8 12">
    <location>
        <position position="410"/>
    </location>
    <ligand>
        <name>substrate</name>
    </ligand>
</feature>
<dbReference type="CDD" id="cd06572">
    <property type="entry name" value="Histidinol_dh"/>
    <property type="match status" value="1"/>
</dbReference>
<name>A0A840QPU8_9BACI</name>
<gene>
    <name evidence="8" type="primary">hisD</name>
    <name evidence="15" type="ORF">HNQ41_001629</name>
</gene>
<comment type="catalytic activity">
    <reaction evidence="7 8">
        <text>L-histidinol + 2 NAD(+) + H2O = L-histidine + 2 NADH + 3 H(+)</text>
        <dbReference type="Rhea" id="RHEA:20641"/>
        <dbReference type="ChEBI" id="CHEBI:15377"/>
        <dbReference type="ChEBI" id="CHEBI:15378"/>
        <dbReference type="ChEBI" id="CHEBI:57540"/>
        <dbReference type="ChEBI" id="CHEBI:57595"/>
        <dbReference type="ChEBI" id="CHEBI:57699"/>
        <dbReference type="ChEBI" id="CHEBI:57945"/>
        <dbReference type="EC" id="1.1.1.23"/>
    </reaction>
</comment>
<evidence type="ECO:0000313" key="15">
    <source>
        <dbReference type="EMBL" id="MBB5173442.1"/>
    </source>
</evidence>